<feature type="transmembrane region" description="Helical" evidence="1">
    <location>
        <begin position="161"/>
        <end position="187"/>
    </location>
</feature>
<feature type="transmembrane region" description="Helical" evidence="1">
    <location>
        <begin position="66"/>
        <end position="87"/>
    </location>
</feature>
<proteinExistence type="predicted"/>
<feature type="transmembrane region" description="Helical" evidence="1">
    <location>
        <begin position="234"/>
        <end position="252"/>
    </location>
</feature>
<dbReference type="EMBL" id="FTMD01000004">
    <property type="protein sequence ID" value="SIQ40864.1"/>
    <property type="molecule type" value="Genomic_DNA"/>
</dbReference>
<dbReference type="InterPro" id="IPR018692">
    <property type="entry name" value="DUF2189"/>
</dbReference>
<keyword evidence="1" id="KW-0472">Membrane</keyword>
<dbReference type="RefSeq" id="WP_076601473.1">
    <property type="nucleotide sequence ID" value="NZ_FTMD01000004.1"/>
</dbReference>
<reference evidence="3" key="1">
    <citation type="submission" date="2017-01" db="EMBL/GenBank/DDBJ databases">
        <authorList>
            <person name="Varghese N."/>
            <person name="Submissions S."/>
        </authorList>
    </citation>
    <scope>NUCLEOTIDE SEQUENCE [LARGE SCALE GENOMIC DNA]</scope>
    <source>
        <strain evidence="3">ATCC 51758</strain>
    </source>
</reference>
<feature type="transmembrane region" description="Helical" evidence="1">
    <location>
        <begin position="208"/>
        <end position="228"/>
    </location>
</feature>
<feature type="transmembrane region" description="Helical" evidence="1">
    <location>
        <begin position="40"/>
        <end position="60"/>
    </location>
</feature>
<name>A0A1N6SIJ6_9RHOO</name>
<keyword evidence="3" id="KW-1185">Reference proteome</keyword>
<evidence type="ECO:0000313" key="2">
    <source>
        <dbReference type="EMBL" id="SIQ40864.1"/>
    </source>
</evidence>
<organism evidence="2 3">
    <name type="scientific">Aromatoleum tolulyticum</name>
    <dbReference type="NCBI Taxonomy" id="34027"/>
    <lineage>
        <taxon>Bacteria</taxon>
        <taxon>Pseudomonadati</taxon>
        <taxon>Pseudomonadota</taxon>
        <taxon>Betaproteobacteria</taxon>
        <taxon>Rhodocyclales</taxon>
        <taxon>Rhodocyclaceae</taxon>
        <taxon>Aromatoleum</taxon>
    </lineage>
</organism>
<keyword evidence="1" id="KW-0812">Transmembrane</keyword>
<protein>
    <submittedName>
        <fullName evidence="2">Uncharacterized membrane protein</fullName>
    </submittedName>
</protein>
<dbReference type="OrthoDB" id="5621705at2"/>
<dbReference type="Pfam" id="PF09955">
    <property type="entry name" value="DUF2189"/>
    <property type="match status" value="1"/>
</dbReference>
<keyword evidence="1" id="KW-1133">Transmembrane helix</keyword>
<feature type="transmembrane region" description="Helical" evidence="1">
    <location>
        <begin position="115"/>
        <end position="141"/>
    </location>
</feature>
<dbReference type="STRING" id="34027.SAMN05421829_104107"/>
<evidence type="ECO:0000256" key="1">
    <source>
        <dbReference type="SAM" id="Phobius"/>
    </source>
</evidence>
<evidence type="ECO:0000313" key="3">
    <source>
        <dbReference type="Proteomes" id="UP000186819"/>
    </source>
</evidence>
<dbReference type="AlphaFoldDB" id="A0A1N6SIJ6"/>
<accession>A0A1N6SIJ6</accession>
<gene>
    <name evidence="2" type="ORF">SAMN05421829_104107</name>
</gene>
<sequence length="257" mass="28140">MAKSYNTLDRHFNLPHVRQVEASRPLQWLRMGWDDMRANMGASLSYGLIFAVLGYLILAYATGMPYLFTAAISGFFLVGPLAAAGLYEISRRHERGEAAGFIDSLKGLRQHGDHLLYYGAFLAFVLLGWERLSAILFALFYHGVPPDMANFFQDVFLSGNYVHFVVSYLVVGGALAGLVFALSVVSVPMLMDRSSDMVTAMMTSARAVGFNLGAMAVWAALIVALIGLGFATMMIGMVVLLPLVGHATWHAYKDLVE</sequence>
<dbReference type="Proteomes" id="UP000186819">
    <property type="component" value="Unassembled WGS sequence"/>
</dbReference>